<dbReference type="Gene3D" id="3.40.50.300">
    <property type="entry name" value="P-loop containing nucleotide triphosphate hydrolases"/>
    <property type="match status" value="1"/>
</dbReference>
<dbReference type="EMBL" id="JACRDE010000537">
    <property type="protein sequence ID" value="MBI5251883.1"/>
    <property type="molecule type" value="Genomic_DNA"/>
</dbReference>
<protein>
    <submittedName>
        <fullName evidence="5">Dephospho-CoA kinase</fullName>
    </submittedName>
</protein>
<keyword evidence="5" id="KW-0808">Transferase</keyword>
<keyword evidence="4" id="KW-0173">Coenzyme A biosynthesis</keyword>
<reference evidence="5" key="1">
    <citation type="submission" date="2020-07" db="EMBL/GenBank/DDBJ databases">
        <title>Huge and variable diversity of episymbiotic CPR bacteria and DPANN archaea in groundwater ecosystems.</title>
        <authorList>
            <person name="He C.Y."/>
            <person name="Keren R."/>
            <person name="Whittaker M."/>
            <person name="Farag I.F."/>
            <person name="Doudna J."/>
            <person name="Cate J.H.D."/>
            <person name="Banfield J.F."/>
        </authorList>
    </citation>
    <scope>NUCLEOTIDE SEQUENCE</scope>
    <source>
        <strain evidence="5">NC_groundwater_1664_Pr3_B-0.1um_52_9</strain>
    </source>
</reference>
<evidence type="ECO:0000313" key="6">
    <source>
        <dbReference type="Proteomes" id="UP000807825"/>
    </source>
</evidence>
<dbReference type="GO" id="GO:0005524">
    <property type="term" value="F:ATP binding"/>
    <property type="evidence" value="ECO:0007669"/>
    <property type="project" value="UniProtKB-KW"/>
</dbReference>
<evidence type="ECO:0000256" key="3">
    <source>
        <dbReference type="ARBA" id="ARBA00022840"/>
    </source>
</evidence>
<dbReference type="GO" id="GO:0004140">
    <property type="term" value="F:dephospho-CoA kinase activity"/>
    <property type="evidence" value="ECO:0007669"/>
    <property type="project" value="InterPro"/>
</dbReference>
<proteinExistence type="inferred from homology"/>
<evidence type="ECO:0000256" key="1">
    <source>
        <dbReference type="ARBA" id="ARBA00009018"/>
    </source>
</evidence>
<comment type="similarity">
    <text evidence="1">Belongs to the CoaE family.</text>
</comment>
<evidence type="ECO:0000256" key="2">
    <source>
        <dbReference type="ARBA" id="ARBA00022741"/>
    </source>
</evidence>
<dbReference type="GO" id="GO:0015937">
    <property type="term" value="P:coenzyme A biosynthetic process"/>
    <property type="evidence" value="ECO:0007669"/>
    <property type="project" value="UniProtKB-KW"/>
</dbReference>
<evidence type="ECO:0000256" key="4">
    <source>
        <dbReference type="ARBA" id="ARBA00022993"/>
    </source>
</evidence>
<dbReference type="SUPFAM" id="SSF52540">
    <property type="entry name" value="P-loop containing nucleoside triphosphate hydrolases"/>
    <property type="match status" value="1"/>
</dbReference>
<keyword evidence="3" id="KW-0067">ATP-binding</keyword>
<dbReference type="InterPro" id="IPR027417">
    <property type="entry name" value="P-loop_NTPase"/>
</dbReference>
<sequence>MRHLGLSREEALKRISTQLTLREKIKLADYVIDNSGSLQQTKRQVEMVFERILEAVPRKGGVEQA</sequence>
<dbReference type="InterPro" id="IPR001977">
    <property type="entry name" value="Depp_CoAkinase"/>
</dbReference>
<dbReference type="Pfam" id="PF01121">
    <property type="entry name" value="CoaE"/>
    <property type="match status" value="1"/>
</dbReference>
<comment type="caution">
    <text evidence="5">The sequence shown here is derived from an EMBL/GenBank/DDBJ whole genome shotgun (WGS) entry which is preliminary data.</text>
</comment>
<keyword evidence="2" id="KW-0547">Nucleotide-binding</keyword>
<organism evidence="5 6">
    <name type="scientific">Desulfomonile tiedjei</name>
    <dbReference type="NCBI Taxonomy" id="2358"/>
    <lineage>
        <taxon>Bacteria</taxon>
        <taxon>Pseudomonadati</taxon>
        <taxon>Thermodesulfobacteriota</taxon>
        <taxon>Desulfomonilia</taxon>
        <taxon>Desulfomonilales</taxon>
        <taxon>Desulfomonilaceae</taxon>
        <taxon>Desulfomonile</taxon>
    </lineage>
</organism>
<name>A0A9D6V713_9BACT</name>
<dbReference type="AlphaFoldDB" id="A0A9D6V713"/>
<keyword evidence="5" id="KW-0418">Kinase</keyword>
<dbReference type="PROSITE" id="PS51219">
    <property type="entry name" value="DPCK"/>
    <property type="match status" value="1"/>
</dbReference>
<accession>A0A9D6V713</accession>
<evidence type="ECO:0000313" key="5">
    <source>
        <dbReference type="EMBL" id="MBI5251883.1"/>
    </source>
</evidence>
<dbReference type="Proteomes" id="UP000807825">
    <property type="component" value="Unassembled WGS sequence"/>
</dbReference>
<gene>
    <name evidence="5" type="ORF">HY912_20520</name>
</gene>